<dbReference type="RefSeq" id="WP_152025603.1">
    <property type="nucleotide sequence ID" value="NZ_CAJDKC010000005.1"/>
</dbReference>
<sequence>MSVRVGTERHRSPDVFPQVLTPSVRLAIYGIGVAPPSNQVLGFLNNTHGDNGMKVSIKDLSVTMELGNNGVTFDVYGNDETFLGDLRLGRGKVEWCKGRTKSGNGIQVTWTELLAFFDEIAAKKVAKKAAKKGTKKVAKAAAPNVKKTGA</sequence>
<dbReference type="Proteomes" id="UP000587508">
    <property type="component" value="Unassembled WGS sequence"/>
</dbReference>
<comment type="caution">
    <text evidence="2">The sequence shown here is derived from an EMBL/GenBank/DDBJ whole genome shotgun (WGS) entry which is preliminary data.</text>
</comment>
<evidence type="ECO:0000313" key="3">
    <source>
        <dbReference type="Proteomes" id="UP000587508"/>
    </source>
</evidence>
<organism evidence="2 3">
    <name type="scientific">Xanthomonas hortorum pv. carotae</name>
    <dbReference type="NCBI Taxonomy" id="487904"/>
    <lineage>
        <taxon>Bacteria</taxon>
        <taxon>Pseudomonadati</taxon>
        <taxon>Pseudomonadota</taxon>
        <taxon>Gammaproteobacteria</taxon>
        <taxon>Lysobacterales</taxon>
        <taxon>Lysobacteraceae</taxon>
        <taxon>Xanthomonas</taxon>
    </lineage>
</organism>
<protein>
    <submittedName>
        <fullName evidence="2">Uncharacterized protein</fullName>
    </submittedName>
</protein>
<dbReference type="EMBL" id="CAJDKC010000005">
    <property type="protein sequence ID" value="CAD0363963.1"/>
    <property type="molecule type" value="Genomic_DNA"/>
</dbReference>
<accession>A0A6V7FJR0</accession>
<name>A0A6V7FJR0_9XANT</name>
<reference evidence="2 3" key="1">
    <citation type="submission" date="2020-07" db="EMBL/GenBank/DDBJ databases">
        <authorList>
            <person name="Pothier F. J."/>
        </authorList>
    </citation>
    <scope>NUCLEOTIDE SEQUENCE [LARGE SCALE GENOMIC DNA]</scope>
    <source>
        <strain evidence="2 3">CFBP 7900</strain>
    </source>
</reference>
<evidence type="ECO:0000313" key="2">
    <source>
        <dbReference type="EMBL" id="CAD0363963.1"/>
    </source>
</evidence>
<proteinExistence type="predicted"/>
<dbReference type="EMBL" id="CAJDKC010000005">
    <property type="protein sequence ID" value="CAD0363965.1"/>
    <property type="molecule type" value="Genomic_DNA"/>
</dbReference>
<feature type="compositionally biased region" description="Basic residues" evidence="1">
    <location>
        <begin position="129"/>
        <end position="138"/>
    </location>
</feature>
<gene>
    <name evidence="2" type="ORF">CFBP7900_40720</name>
</gene>
<feature type="region of interest" description="Disordered" evidence="1">
    <location>
        <begin position="129"/>
        <end position="150"/>
    </location>
</feature>
<feature type="compositionally biased region" description="Low complexity" evidence="1">
    <location>
        <begin position="139"/>
        <end position="150"/>
    </location>
</feature>
<evidence type="ECO:0000256" key="1">
    <source>
        <dbReference type="SAM" id="MobiDB-lite"/>
    </source>
</evidence>
<dbReference type="AlphaFoldDB" id="A0A6V7FJR0"/>